<dbReference type="Proteomes" id="UP000785759">
    <property type="component" value="Unassembled WGS sequence"/>
</dbReference>
<dbReference type="AlphaFoldDB" id="A0AAJ5K4X4"/>
<proteinExistence type="predicted"/>
<dbReference type="EMBL" id="QFDK01000004">
    <property type="protein sequence ID" value="TOZ04654.1"/>
    <property type="molecule type" value="Genomic_DNA"/>
</dbReference>
<accession>A0AAJ5K4X4</accession>
<evidence type="ECO:0000313" key="2">
    <source>
        <dbReference type="EMBL" id="TOZ04654.1"/>
    </source>
</evidence>
<keyword evidence="1" id="KW-0812">Transmembrane</keyword>
<name>A0AAJ5K4X4_LEVBR</name>
<keyword evidence="1" id="KW-0472">Membrane</keyword>
<protein>
    <submittedName>
        <fullName evidence="2">Uncharacterized protein</fullName>
    </submittedName>
</protein>
<evidence type="ECO:0000256" key="1">
    <source>
        <dbReference type="SAM" id="Phobius"/>
    </source>
</evidence>
<keyword evidence="1" id="KW-1133">Transmembrane helix</keyword>
<gene>
    <name evidence="2" type="ORF">DIS17_04675</name>
</gene>
<organism evidence="2 3">
    <name type="scientific">Levilactobacillus brevis</name>
    <name type="common">Lactobacillus brevis</name>
    <dbReference type="NCBI Taxonomy" id="1580"/>
    <lineage>
        <taxon>Bacteria</taxon>
        <taxon>Bacillati</taxon>
        <taxon>Bacillota</taxon>
        <taxon>Bacilli</taxon>
        <taxon>Lactobacillales</taxon>
        <taxon>Lactobacillaceae</taxon>
        <taxon>Levilactobacillus</taxon>
    </lineage>
</organism>
<feature type="transmembrane region" description="Helical" evidence="1">
    <location>
        <begin position="15"/>
        <end position="35"/>
    </location>
</feature>
<reference evidence="2" key="1">
    <citation type="submission" date="2018-05" db="EMBL/GenBank/DDBJ databases">
        <title>Genome Comparison of Lactic Acid Bacteria Isolated from non-Wheat Sourdough.</title>
        <authorList>
            <person name="Rice T."/>
            <person name="Axel C."/>
            <person name="Lynch K.M."/>
            <person name="Benz C."/>
            <person name="Arendt E.K."/>
            <person name="Coffey A."/>
        </authorList>
    </citation>
    <scope>NUCLEOTIDE SEQUENCE</scope>
    <source>
        <strain evidence="2">TR055</strain>
    </source>
</reference>
<sequence length="81" mass="10017">MIILASLLARNGIQFFIRLMLFLSLWILVMVFRMIHRKKTRKRIDEQTKYMMEHTKKDENGKYPWEYEDSGRHVWDKKDIK</sequence>
<comment type="caution">
    <text evidence="2">The sequence shown here is derived from an EMBL/GenBank/DDBJ whole genome shotgun (WGS) entry which is preliminary data.</text>
</comment>
<dbReference type="RefSeq" id="WP_043022822.1">
    <property type="nucleotide sequence ID" value="NZ_BEWS01000020.1"/>
</dbReference>
<evidence type="ECO:0000313" key="3">
    <source>
        <dbReference type="Proteomes" id="UP000785759"/>
    </source>
</evidence>